<keyword evidence="1" id="KW-0614">Plasmid</keyword>
<dbReference type="AlphaFoldDB" id="A0A7H8N0K9"/>
<organism evidence="1 2">
    <name type="scientific">Streptomyces microflavus</name>
    <name type="common">Streptomyces lipmanii</name>
    <dbReference type="NCBI Taxonomy" id="1919"/>
    <lineage>
        <taxon>Bacteria</taxon>
        <taxon>Bacillati</taxon>
        <taxon>Actinomycetota</taxon>
        <taxon>Actinomycetes</taxon>
        <taxon>Kitasatosporales</taxon>
        <taxon>Streptomycetaceae</taxon>
        <taxon>Streptomyces</taxon>
    </lineage>
</organism>
<name>A0A7H8N0K9_STRMI</name>
<dbReference type="GeneID" id="96997474"/>
<gene>
    <name evidence="1" type="ORF">HUT09_36645</name>
</gene>
<dbReference type="EMBL" id="CP054927">
    <property type="protein sequence ID" value="QKW48017.1"/>
    <property type="molecule type" value="Genomic_DNA"/>
</dbReference>
<dbReference type="Proteomes" id="UP000509345">
    <property type="component" value="Plasmid unnamed1"/>
</dbReference>
<proteinExistence type="predicted"/>
<protein>
    <submittedName>
        <fullName evidence="1">Uncharacterized protein</fullName>
    </submittedName>
</protein>
<evidence type="ECO:0000313" key="1">
    <source>
        <dbReference type="EMBL" id="QKW48017.1"/>
    </source>
</evidence>
<evidence type="ECO:0000313" key="2">
    <source>
        <dbReference type="Proteomes" id="UP000509345"/>
    </source>
</evidence>
<accession>A0A7H8N0K9</accession>
<reference evidence="1 2" key="1">
    <citation type="submission" date="2020-06" db="EMBL/GenBank/DDBJ databases">
        <title>Genome mining for natural products.</title>
        <authorList>
            <person name="Zhang B."/>
            <person name="Shi J."/>
            <person name="Ge H."/>
        </authorList>
    </citation>
    <scope>NUCLEOTIDE SEQUENCE [LARGE SCALE GENOMIC DNA]</scope>
    <source>
        <strain evidence="1 2">NA06532</strain>
        <plasmid evidence="1 2">unnamed1</plasmid>
    </source>
</reference>
<geneLocation type="plasmid" evidence="1 2">
    <name>unnamed1</name>
</geneLocation>
<dbReference type="RefSeq" id="WP_176145886.1">
    <property type="nucleotide sequence ID" value="NZ_CP054927.1"/>
</dbReference>
<sequence length="62" mass="6378">MLEIVGGVDAEAVVSSCGDGGDVDVVPVVQGTELFESFGLFQGRGAPSARCPSYPAPRTHLE</sequence>